<dbReference type="OrthoDB" id="5344577at2759"/>
<protein>
    <recommendedName>
        <fullName evidence="3">Peptidase S1 domain-containing protein</fullName>
    </recommendedName>
</protein>
<reference evidence="1 2" key="1">
    <citation type="journal article" date="2018" name="Nat. Ecol. Evol.">
        <title>Pezizomycetes genomes reveal the molecular basis of ectomycorrhizal truffle lifestyle.</title>
        <authorList>
            <person name="Murat C."/>
            <person name="Payen T."/>
            <person name="Noel B."/>
            <person name="Kuo A."/>
            <person name="Morin E."/>
            <person name="Chen J."/>
            <person name="Kohler A."/>
            <person name="Krizsan K."/>
            <person name="Balestrini R."/>
            <person name="Da Silva C."/>
            <person name="Montanini B."/>
            <person name="Hainaut M."/>
            <person name="Levati E."/>
            <person name="Barry K.W."/>
            <person name="Belfiori B."/>
            <person name="Cichocki N."/>
            <person name="Clum A."/>
            <person name="Dockter R.B."/>
            <person name="Fauchery L."/>
            <person name="Guy J."/>
            <person name="Iotti M."/>
            <person name="Le Tacon F."/>
            <person name="Lindquist E.A."/>
            <person name="Lipzen A."/>
            <person name="Malagnac F."/>
            <person name="Mello A."/>
            <person name="Molinier V."/>
            <person name="Miyauchi S."/>
            <person name="Poulain J."/>
            <person name="Riccioni C."/>
            <person name="Rubini A."/>
            <person name="Sitrit Y."/>
            <person name="Splivallo R."/>
            <person name="Traeger S."/>
            <person name="Wang M."/>
            <person name="Zifcakova L."/>
            <person name="Wipf D."/>
            <person name="Zambonelli A."/>
            <person name="Paolocci F."/>
            <person name="Nowrousian M."/>
            <person name="Ottonello S."/>
            <person name="Baldrian P."/>
            <person name="Spatafora J.W."/>
            <person name="Henrissat B."/>
            <person name="Nagy L.G."/>
            <person name="Aury J.M."/>
            <person name="Wincker P."/>
            <person name="Grigoriev I.V."/>
            <person name="Bonfante P."/>
            <person name="Martin F.M."/>
        </authorList>
    </citation>
    <scope>NUCLEOTIDE SEQUENCE [LARGE SCALE GENOMIC DNA]</scope>
    <source>
        <strain evidence="1 2">ATCC MYA-4762</strain>
    </source>
</reference>
<keyword evidence="2" id="KW-1185">Reference proteome</keyword>
<dbReference type="InterPro" id="IPR009003">
    <property type="entry name" value="Peptidase_S1_PA"/>
</dbReference>
<dbReference type="SUPFAM" id="SSF50494">
    <property type="entry name" value="Trypsin-like serine proteases"/>
    <property type="match status" value="1"/>
</dbReference>
<gene>
    <name evidence="1" type="ORF">L211DRAFT_900910</name>
</gene>
<evidence type="ECO:0000313" key="1">
    <source>
        <dbReference type="EMBL" id="RPB26200.1"/>
    </source>
</evidence>
<dbReference type="Proteomes" id="UP000267821">
    <property type="component" value="Unassembled WGS sequence"/>
</dbReference>
<organism evidence="1 2">
    <name type="scientific">Terfezia boudieri ATCC MYA-4762</name>
    <dbReference type="NCBI Taxonomy" id="1051890"/>
    <lineage>
        <taxon>Eukaryota</taxon>
        <taxon>Fungi</taxon>
        <taxon>Dikarya</taxon>
        <taxon>Ascomycota</taxon>
        <taxon>Pezizomycotina</taxon>
        <taxon>Pezizomycetes</taxon>
        <taxon>Pezizales</taxon>
        <taxon>Pezizaceae</taxon>
        <taxon>Terfezia</taxon>
    </lineage>
</organism>
<dbReference type="AlphaFoldDB" id="A0A3N4LTR2"/>
<proteinExistence type="predicted"/>
<evidence type="ECO:0008006" key="3">
    <source>
        <dbReference type="Google" id="ProtNLM"/>
    </source>
</evidence>
<evidence type="ECO:0000313" key="2">
    <source>
        <dbReference type="Proteomes" id="UP000267821"/>
    </source>
</evidence>
<dbReference type="InParanoid" id="A0A3N4LTR2"/>
<accession>A0A3N4LTR2</accession>
<dbReference type="EMBL" id="ML121535">
    <property type="protein sequence ID" value="RPB26200.1"/>
    <property type="molecule type" value="Genomic_DNA"/>
</dbReference>
<sequence>MGEGYRLKSLRVRESASISQVTTPPTAKTPQPVTTEEMSQHAIPLSGQFTLVVADLMAGTGTVDAFIKLADSVAIGKGVQQTNDVNDCTEDLLTALGWGIRQYGLDIIQGYAFFRGLARLNNALCSRLPPVKHLERVYRGTDGKIYDENNIPRPFSLTNPIDSEESSIQQIADQLLLQHGEGPLGLTTLNIGFSETFSTPCITILSEEEIRIDPPVCLLPVAIVYGKFTSLSGHSSIIQKATRLLDGGAVGLGRKLRHDDLRKLAAPQRANITGPPILPGSSISTTKNDDSAGSAGIFIRPKLFNETYPHGQPFLLTAAHVVKQLDSTPYKAYDQPLLASVEDAILANIISPGKLHIVKMLSNLQTVGLFDATTLAPWVLAAEKPCGHVVAGRLGVDKFSWREDVALIHVHSESCGKNGDWHDLPEFLHLFGEMGGNAATFVGKIMGAVDGINSWNELCYKNGSASGWSVGKFHSHKVEIFLKGTTFPVEEHGKELHSENVVRAQMEMVQAAKDTGVFAEAGDSGSPILFPTLDGRNFVFCGIVIGAFDPRVGERAVFAVPQSRIFDQIHALTGVEWELDI</sequence>
<name>A0A3N4LTR2_9PEZI</name>